<comment type="subcellular location">
    <subcellularLocation>
        <location evidence="1">Membrane</location>
        <topology evidence="1">Multi-pass membrane protein</topology>
    </subcellularLocation>
</comment>
<name>A0A1D1W7X6_RAMVA</name>
<dbReference type="GO" id="GO:0016020">
    <property type="term" value="C:membrane"/>
    <property type="evidence" value="ECO:0007669"/>
    <property type="project" value="UniProtKB-SubCell"/>
</dbReference>
<comment type="caution">
    <text evidence="8">The sequence shown here is derived from an EMBL/GenBank/DDBJ whole genome shotgun (WGS) entry which is preliminary data.</text>
</comment>
<evidence type="ECO:0000256" key="4">
    <source>
        <dbReference type="ARBA" id="ARBA00022989"/>
    </source>
</evidence>
<dbReference type="PANTHER" id="PTHR31893">
    <property type="entry name" value="TRANSMEMBRANE PROTEIN 151 HOMOLOG"/>
    <property type="match status" value="1"/>
</dbReference>
<keyword evidence="9" id="KW-1185">Reference proteome</keyword>
<evidence type="ECO:0000313" key="8">
    <source>
        <dbReference type="EMBL" id="GAV08338.1"/>
    </source>
</evidence>
<evidence type="ECO:0008006" key="10">
    <source>
        <dbReference type="Google" id="ProtNLM"/>
    </source>
</evidence>
<evidence type="ECO:0000256" key="5">
    <source>
        <dbReference type="ARBA" id="ARBA00023136"/>
    </source>
</evidence>
<sequence length="481" mass="54391">MARVSSATCQTSPLDPTAYPLPASTLQPQLVRPKKKRLMTAMLETGNYRTIFLTLLIYGFLVFMAWCQLSTTTEKAHDATYGRSYVHGPLDEMSQCQTYLVVPIIFASLLYISYLMENWQYYTKQEELITISIPSTINLIDKMKRALPIVWWRVSCYHYVVFPCRQSSAPGHPRSVSNVTYQRIISQTATQHYNYLSAGFRDVSGLLEGLHTSPLTKIDFSKSFLFFTQTAAKDFEDQRKAFFQSHQSRDDYLEMREGMNLMDVEFPESLIVVRDLDSAPWWRRKGTFALAVILLLAAPLRVFLSMRTASLRYNVLKVFGMDERESNWDGSHLPANDLLPPSYSEIMLQSQQSTTAKRPQDFGKFLLQRTGNLVRSATFGMSGSSRGEEDGMEMADLSSGVRARGLVTPGQVAVTPAAEKDTPMLEEVLKRSGPRLYRPCSSGLQRSNTVPALSTSNSPIHIRRETLLRDKQFTQNQGSAV</sequence>
<keyword evidence="4 7" id="KW-1133">Transmembrane helix</keyword>
<feature type="region of interest" description="Disordered" evidence="6">
    <location>
        <begin position="1"/>
        <end position="20"/>
    </location>
</feature>
<dbReference type="AlphaFoldDB" id="A0A1D1W7X6"/>
<comment type="similarity">
    <text evidence="2">Belongs to the TMEM151 family.</text>
</comment>
<feature type="transmembrane region" description="Helical" evidence="7">
    <location>
        <begin position="286"/>
        <end position="304"/>
    </location>
</feature>
<evidence type="ECO:0000256" key="6">
    <source>
        <dbReference type="SAM" id="MobiDB-lite"/>
    </source>
</evidence>
<feature type="transmembrane region" description="Helical" evidence="7">
    <location>
        <begin position="46"/>
        <end position="66"/>
    </location>
</feature>
<dbReference type="OrthoDB" id="190434at2759"/>
<gene>
    <name evidence="8" type="primary">RvY_18048-1</name>
    <name evidence="8" type="synonym">RvY_18048.1</name>
    <name evidence="8" type="ORF">RvY_18048</name>
</gene>
<evidence type="ECO:0000256" key="3">
    <source>
        <dbReference type="ARBA" id="ARBA00022692"/>
    </source>
</evidence>
<protein>
    <recommendedName>
        <fullName evidence="10">Transmembrane protein 151B</fullName>
    </recommendedName>
</protein>
<dbReference type="PANTHER" id="PTHR31893:SF5">
    <property type="entry name" value="TRANSMEMBRANE PROTEIN 151 HOMOLOG"/>
    <property type="match status" value="1"/>
</dbReference>
<evidence type="ECO:0000256" key="2">
    <source>
        <dbReference type="ARBA" id="ARBA00009583"/>
    </source>
</evidence>
<evidence type="ECO:0000256" key="7">
    <source>
        <dbReference type="SAM" id="Phobius"/>
    </source>
</evidence>
<dbReference type="Pfam" id="PF14857">
    <property type="entry name" value="TMEM151"/>
    <property type="match status" value="1"/>
</dbReference>
<feature type="transmembrane region" description="Helical" evidence="7">
    <location>
        <begin position="98"/>
        <end position="116"/>
    </location>
</feature>
<reference evidence="8 9" key="1">
    <citation type="journal article" date="2016" name="Nat. Commun.">
        <title>Extremotolerant tardigrade genome and improved radiotolerance of human cultured cells by tardigrade-unique protein.</title>
        <authorList>
            <person name="Hashimoto T."/>
            <person name="Horikawa D.D."/>
            <person name="Saito Y."/>
            <person name="Kuwahara H."/>
            <person name="Kozuka-Hata H."/>
            <person name="Shin-I T."/>
            <person name="Minakuchi Y."/>
            <person name="Ohishi K."/>
            <person name="Motoyama A."/>
            <person name="Aizu T."/>
            <person name="Enomoto A."/>
            <person name="Kondo K."/>
            <person name="Tanaka S."/>
            <person name="Hara Y."/>
            <person name="Koshikawa S."/>
            <person name="Sagara H."/>
            <person name="Miura T."/>
            <person name="Yokobori S."/>
            <person name="Miyagawa K."/>
            <person name="Suzuki Y."/>
            <person name="Kubo T."/>
            <person name="Oyama M."/>
            <person name="Kohara Y."/>
            <person name="Fujiyama A."/>
            <person name="Arakawa K."/>
            <person name="Katayama T."/>
            <person name="Toyoda A."/>
            <person name="Kunieda T."/>
        </authorList>
    </citation>
    <scope>NUCLEOTIDE SEQUENCE [LARGE SCALE GENOMIC DNA]</scope>
    <source>
        <strain evidence="8 9">YOKOZUNA-1</strain>
    </source>
</reference>
<accession>A0A1D1W7X6</accession>
<evidence type="ECO:0000256" key="1">
    <source>
        <dbReference type="ARBA" id="ARBA00004141"/>
    </source>
</evidence>
<dbReference type="InterPro" id="IPR026767">
    <property type="entry name" value="Tmem151"/>
</dbReference>
<dbReference type="EMBL" id="BDGG01000017">
    <property type="protein sequence ID" value="GAV08338.1"/>
    <property type="molecule type" value="Genomic_DNA"/>
</dbReference>
<dbReference type="Proteomes" id="UP000186922">
    <property type="component" value="Unassembled WGS sequence"/>
</dbReference>
<proteinExistence type="inferred from homology"/>
<keyword evidence="3 7" id="KW-0812">Transmembrane</keyword>
<feature type="compositionally biased region" description="Polar residues" evidence="6">
    <location>
        <begin position="1"/>
        <end position="14"/>
    </location>
</feature>
<organism evidence="8 9">
    <name type="scientific">Ramazzottius varieornatus</name>
    <name type="common">Water bear</name>
    <name type="synonym">Tardigrade</name>
    <dbReference type="NCBI Taxonomy" id="947166"/>
    <lineage>
        <taxon>Eukaryota</taxon>
        <taxon>Metazoa</taxon>
        <taxon>Ecdysozoa</taxon>
        <taxon>Tardigrada</taxon>
        <taxon>Eutardigrada</taxon>
        <taxon>Parachela</taxon>
        <taxon>Hypsibioidea</taxon>
        <taxon>Ramazzottiidae</taxon>
        <taxon>Ramazzottius</taxon>
    </lineage>
</organism>
<evidence type="ECO:0000313" key="9">
    <source>
        <dbReference type="Proteomes" id="UP000186922"/>
    </source>
</evidence>
<keyword evidence="5 7" id="KW-0472">Membrane</keyword>